<reference evidence="1 2" key="1">
    <citation type="submission" date="2024-07" db="EMBL/GenBank/DDBJ databases">
        <title>Section-level genome sequencing and comparative genomics of Aspergillus sections Usti and Cavernicolus.</title>
        <authorList>
            <consortium name="Lawrence Berkeley National Laboratory"/>
            <person name="Nybo J.L."/>
            <person name="Vesth T.C."/>
            <person name="Theobald S."/>
            <person name="Frisvad J.C."/>
            <person name="Larsen T.O."/>
            <person name="Kjaerboelling I."/>
            <person name="Rothschild-Mancinelli K."/>
            <person name="Lyhne E.K."/>
            <person name="Kogle M.E."/>
            <person name="Barry K."/>
            <person name="Clum A."/>
            <person name="Na H."/>
            <person name="Ledsgaard L."/>
            <person name="Lin J."/>
            <person name="Lipzen A."/>
            <person name="Kuo A."/>
            <person name="Riley R."/>
            <person name="Mondo S."/>
            <person name="Labutti K."/>
            <person name="Haridas S."/>
            <person name="Pangalinan J."/>
            <person name="Salamov A.A."/>
            <person name="Simmons B.A."/>
            <person name="Magnuson J.K."/>
            <person name="Chen J."/>
            <person name="Drula E."/>
            <person name="Henrissat B."/>
            <person name="Wiebenga A."/>
            <person name="Lubbers R.J."/>
            <person name="Gomes A.C."/>
            <person name="Makela M.R."/>
            <person name="Stajich J."/>
            <person name="Grigoriev I.V."/>
            <person name="Mortensen U.H."/>
            <person name="De Vries R.P."/>
            <person name="Baker S.E."/>
            <person name="Andersen M.R."/>
        </authorList>
    </citation>
    <scope>NUCLEOTIDE SEQUENCE [LARGE SCALE GENOMIC DNA]</scope>
    <source>
        <strain evidence="1 2">CBS 123904</strain>
    </source>
</reference>
<dbReference type="EMBL" id="JBFXLU010000080">
    <property type="protein sequence ID" value="KAL2844491.1"/>
    <property type="molecule type" value="Genomic_DNA"/>
</dbReference>
<evidence type="ECO:0008006" key="3">
    <source>
        <dbReference type="Google" id="ProtNLM"/>
    </source>
</evidence>
<evidence type="ECO:0000313" key="1">
    <source>
        <dbReference type="EMBL" id="KAL2844491.1"/>
    </source>
</evidence>
<comment type="caution">
    <text evidence="1">The sequence shown here is derived from an EMBL/GenBank/DDBJ whole genome shotgun (WGS) entry which is preliminary data.</text>
</comment>
<accession>A0ABR4JWQ4</accession>
<name>A0ABR4JWQ4_9EURO</name>
<protein>
    <recommendedName>
        <fullName evidence="3">Aminoglycoside phosphotransferase domain-containing protein</fullName>
    </recommendedName>
</protein>
<sequence length="268" mass="31140">MGQIGSFIICDDASLRLANRPLPLGLHELENQGIPVNIPRDYLYLSTDWYVVDILAYHDNRLRHPPNALNDANDFVYQTSILTAMRAIHPFFFLTDLHASNIFVDDKWHIAGLVDLEWGCSQPAEMIHPPHWFDQHAVDCVDPVRFGKLHQEFMRILAAEEAEMFSGEKSSSQLLSDTMKYGLGDGHLLTIQPPLTKHCREPENHPFYRVMTWYWAKNNIQTCKRKRDDKKAYDEKLRKVFLGMIHSSSVLLDIFLHILLYQARFSFQ</sequence>
<dbReference type="Proteomes" id="UP001610446">
    <property type="component" value="Unassembled WGS sequence"/>
</dbReference>
<gene>
    <name evidence="1" type="ORF">BJY01DRAFT_248110</name>
</gene>
<keyword evidence="2" id="KW-1185">Reference proteome</keyword>
<proteinExistence type="predicted"/>
<evidence type="ECO:0000313" key="2">
    <source>
        <dbReference type="Proteomes" id="UP001610446"/>
    </source>
</evidence>
<organism evidence="1 2">
    <name type="scientific">Aspergillus pseudoustus</name>
    <dbReference type="NCBI Taxonomy" id="1810923"/>
    <lineage>
        <taxon>Eukaryota</taxon>
        <taxon>Fungi</taxon>
        <taxon>Dikarya</taxon>
        <taxon>Ascomycota</taxon>
        <taxon>Pezizomycotina</taxon>
        <taxon>Eurotiomycetes</taxon>
        <taxon>Eurotiomycetidae</taxon>
        <taxon>Eurotiales</taxon>
        <taxon>Aspergillaceae</taxon>
        <taxon>Aspergillus</taxon>
        <taxon>Aspergillus subgen. Nidulantes</taxon>
    </lineage>
</organism>